<evidence type="ECO:0008006" key="4">
    <source>
        <dbReference type="Google" id="ProtNLM"/>
    </source>
</evidence>
<protein>
    <recommendedName>
        <fullName evidence="4">DUF3574 domain-containing protein</fullName>
    </recommendedName>
</protein>
<dbReference type="RefSeq" id="WP_186974865.1">
    <property type="nucleotide sequence ID" value="NZ_JACOOH010000001.1"/>
</dbReference>
<comment type="caution">
    <text evidence="2">The sequence shown here is derived from an EMBL/GenBank/DDBJ whole genome shotgun (WGS) entry which is preliminary data.</text>
</comment>
<evidence type="ECO:0000313" key="2">
    <source>
        <dbReference type="EMBL" id="MBC5620040.1"/>
    </source>
</evidence>
<name>A0ABR7CY03_9BACT</name>
<feature type="chain" id="PRO_5045911074" description="DUF3574 domain-containing protein" evidence="1">
    <location>
        <begin position="23"/>
        <end position="141"/>
    </location>
</feature>
<organism evidence="2 3">
    <name type="scientific">Butyricimonas hominis</name>
    <dbReference type="NCBI Taxonomy" id="2763032"/>
    <lineage>
        <taxon>Bacteria</taxon>
        <taxon>Pseudomonadati</taxon>
        <taxon>Bacteroidota</taxon>
        <taxon>Bacteroidia</taxon>
        <taxon>Bacteroidales</taxon>
        <taxon>Odoribacteraceae</taxon>
        <taxon>Butyricimonas</taxon>
    </lineage>
</organism>
<accession>A0ABR7CY03</accession>
<proteinExistence type="predicted"/>
<evidence type="ECO:0000256" key="1">
    <source>
        <dbReference type="SAM" id="SignalP"/>
    </source>
</evidence>
<dbReference type="Proteomes" id="UP000646484">
    <property type="component" value="Unassembled WGS sequence"/>
</dbReference>
<feature type="signal peptide" evidence="1">
    <location>
        <begin position="1"/>
        <end position="22"/>
    </location>
</feature>
<gene>
    <name evidence="2" type="ORF">H8S64_02895</name>
</gene>
<keyword evidence="3" id="KW-1185">Reference proteome</keyword>
<keyword evidence="1" id="KW-0732">Signal</keyword>
<reference evidence="2 3" key="1">
    <citation type="submission" date="2020-08" db="EMBL/GenBank/DDBJ databases">
        <title>Genome public.</title>
        <authorList>
            <person name="Liu C."/>
            <person name="Sun Q."/>
        </authorList>
    </citation>
    <scope>NUCLEOTIDE SEQUENCE [LARGE SCALE GENOMIC DNA]</scope>
    <source>
        <strain evidence="2 3">NSJ-56</strain>
    </source>
</reference>
<sequence length="141" mass="16485">MKKMICFVLVSFLGVMFSLGSASREERVSVRATETIYEVIYFGKVYDNSAVQHLQNVLRQRLEVYRDAFEQRGYSLRYERDSWEYRHPSYRFTIFLGHADPEYARLTIKGLVRGFGKRLIEEAQVNVSMDAKIADIGELEI</sequence>
<evidence type="ECO:0000313" key="3">
    <source>
        <dbReference type="Proteomes" id="UP000646484"/>
    </source>
</evidence>
<dbReference type="EMBL" id="JACOOH010000001">
    <property type="protein sequence ID" value="MBC5620040.1"/>
    <property type="molecule type" value="Genomic_DNA"/>
</dbReference>